<dbReference type="GO" id="GO:0016020">
    <property type="term" value="C:membrane"/>
    <property type="evidence" value="ECO:0007669"/>
    <property type="project" value="UniProtKB-SubCell"/>
</dbReference>
<evidence type="ECO:0000256" key="6">
    <source>
        <dbReference type="SAM" id="Phobius"/>
    </source>
</evidence>
<dbReference type="Pfam" id="PF13515">
    <property type="entry name" value="FUSC_2"/>
    <property type="match status" value="1"/>
</dbReference>
<feature type="transmembrane region" description="Helical" evidence="6">
    <location>
        <begin position="97"/>
        <end position="118"/>
    </location>
</feature>
<evidence type="ECO:0000259" key="7">
    <source>
        <dbReference type="Pfam" id="PF13515"/>
    </source>
</evidence>
<organism evidence="8 9">
    <name type="scientific">Paraburkholderia solisilvae</name>
    <dbReference type="NCBI Taxonomy" id="624376"/>
    <lineage>
        <taxon>Bacteria</taxon>
        <taxon>Pseudomonadati</taxon>
        <taxon>Pseudomonadota</taxon>
        <taxon>Betaproteobacteria</taxon>
        <taxon>Burkholderiales</taxon>
        <taxon>Burkholderiaceae</taxon>
        <taxon>Paraburkholderia</taxon>
    </lineage>
</organism>
<keyword evidence="9" id="KW-1185">Reference proteome</keyword>
<dbReference type="Proteomes" id="UP000494329">
    <property type="component" value="Unassembled WGS sequence"/>
</dbReference>
<feature type="transmembrane region" description="Helical" evidence="6">
    <location>
        <begin position="130"/>
        <end position="151"/>
    </location>
</feature>
<feature type="transmembrane region" description="Helical" evidence="6">
    <location>
        <begin position="353"/>
        <end position="377"/>
    </location>
</feature>
<proteinExistence type="predicted"/>
<keyword evidence="3 6" id="KW-1133">Transmembrane helix</keyword>
<dbReference type="InterPro" id="IPR049453">
    <property type="entry name" value="Memb_transporter_dom"/>
</dbReference>
<reference evidence="8 9" key="1">
    <citation type="submission" date="2020-04" db="EMBL/GenBank/DDBJ databases">
        <authorList>
            <person name="De Canck E."/>
        </authorList>
    </citation>
    <scope>NUCLEOTIDE SEQUENCE [LARGE SCALE GENOMIC DNA]</scope>
    <source>
        <strain evidence="8 9">LMG 29739</strain>
    </source>
</reference>
<evidence type="ECO:0000256" key="4">
    <source>
        <dbReference type="ARBA" id="ARBA00023136"/>
    </source>
</evidence>
<evidence type="ECO:0000256" key="2">
    <source>
        <dbReference type="ARBA" id="ARBA00022692"/>
    </source>
</evidence>
<dbReference type="EMBL" id="CADIKF010000054">
    <property type="protein sequence ID" value="CAB3767949.1"/>
    <property type="molecule type" value="Genomic_DNA"/>
</dbReference>
<feature type="transmembrane region" description="Helical" evidence="6">
    <location>
        <begin position="204"/>
        <end position="224"/>
    </location>
</feature>
<name>A0A6J5EN95_9BURK</name>
<evidence type="ECO:0000256" key="5">
    <source>
        <dbReference type="SAM" id="MobiDB-lite"/>
    </source>
</evidence>
<protein>
    <recommendedName>
        <fullName evidence="7">Integral membrane bound transporter domain-containing protein</fullName>
    </recommendedName>
</protein>
<evidence type="ECO:0000313" key="9">
    <source>
        <dbReference type="Proteomes" id="UP000494329"/>
    </source>
</evidence>
<dbReference type="AlphaFoldDB" id="A0A6J5EN95"/>
<accession>A0A6J5EN95</accession>
<gene>
    <name evidence="8" type="ORF">LMG29739_05199</name>
</gene>
<evidence type="ECO:0000313" key="8">
    <source>
        <dbReference type="EMBL" id="CAB3767949.1"/>
    </source>
</evidence>
<keyword evidence="2 6" id="KW-0812">Transmembrane</keyword>
<feature type="domain" description="Integral membrane bound transporter" evidence="7">
    <location>
        <begin position="269"/>
        <end position="391"/>
    </location>
</feature>
<feature type="transmembrane region" description="Helical" evidence="6">
    <location>
        <begin position="329"/>
        <end position="346"/>
    </location>
</feature>
<feature type="transmembrane region" description="Helical" evidence="6">
    <location>
        <begin position="383"/>
        <end position="401"/>
    </location>
</feature>
<comment type="subcellular location">
    <subcellularLocation>
        <location evidence="1">Membrane</location>
        <topology evidence="1">Multi-pass membrane protein</topology>
    </subcellularLocation>
</comment>
<evidence type="ECO:0000256" key="3">
    <source>
        <dbReference type="ARBA" id="ARBA00022989"/>
    </source>
</evidence>
<feature type="transmembrane region" description="Helical" evidence="6">
    <location>
        <begin position="306"/>
        <end position="323"/>
    </location>
</feature>
<keyword evidence="4 6" id="KW-0472">Membrane</keyword>
<dbReference type="RefSeq" id="WP_246270550.1">
    <property type="nucleotide sequence ID" value="NZ_CADIKF010000054.1"/>
</dbReference>
<feature type="region of interest" description="Disordered" evidence="5">
    <location>
        <begin position="1"/>
        <end position="32"/>
    </location>
</feature>
<evidence type="ECO:0000256" key="1">
    <source>
        <dbReference type="ARBA" id="ARBA00004141"/>
    </source>
</evidence>
<sequence length="406" mass="42106">MDDPKQVDAMPPRPAGRARAAHGDADASVDAGGGAEADHVAFSAPPARRFVQPWTTFVAWLERLDPGAHRRLKGLRLVTAYGLAAALGALHDVTRDVHQGAVLATLAASFALWASVSEASTTRADSSRDLALLCIAAGVGAASFVALLPLLSGVGRVGPEMTLVSGAFCVGYLKRFGMLGAGIGSQIYLGQLYAYGTNLVPADLQAIGVAVLIAALGSIVPRLLSGPAERPVSLAALSTVPAMPPGFARRWPPELVMGLQAAAGSAVVVALNQIFELEESVWAITACTYVVAGSTSGTAQRVRRRIIGTLIGVPLGLACLPLAEHAPLVVWSFAALAMIVYAMGLPDRYDVACGAFAFILIVTLAANGVHSVSYLFARLWETLIGGALGLAAALLIFPLRANREET</sequence>